<keyword evidence="5" id="KW-0067">ATP-binding</keyword>
<dbReference type="PROSITE" id="PS50893">
    <property type="entry name" value="ABC_TRANSPORTER_2"/>
    <property type="match status" value="1"/>
</dbReference>
<feature type="non-terminal residue" evidence="12">
    <location>
        <position position="618"/>
    </location>
</feature>
<name>A0A5J4V7E8_9EUKA</name>
<evidence type="ECO:0000256" key="7">
    <source>
        <dbReference type="ARBA" id="ARBA00023136"/>
    </source>
</evidence>
<dbReference type="SMART" id="SM00382">
    <property type="entry name" value="AAA"/>
    <property type="match status" value="1"/>
</dbReference>
<dbReference type="Proteomes" id="UP000324800">
    <property type="component" value="Unassembled WGS sequence"/>
</dbReference>
<dbReference type="PROSITE" id="PS00211">
    <property type="entry name" value="ABC_TRANSPORTER_1"/>
    <property type="match status" value="1"/>
</dbReference>
<feature type="transmembrane region" description="Helical" evidence="9">
    <location>
        <begin position="305"/>
        <end position="324"/>
    </location>
</feature>
<evidence type="ECO:0000256" key="2">
    <source>
        <dbReference type="ARBA" id="ARBA00022448"/>
    </source>
</evidence>
<evidence type="ECO:0000313" key="12">
    <source>
        <dbReference type="EMBL" id="KAA6378290.1"/>
    </source>
</evidence>
<evidence type="ECO:0000256" key="6">
    <source>
        <dbReference type="ARBA" id="ARBA00022989"/>
    </source>
</evidence>
<dbReference type="Pfam" id="PF00005">
    <property type="entry name" value="ABC_tran"/>
    <property type="match status" value="1"/>
</dbReference>
<keyword evidence="7 9" id="KW-0472">Membrane</keyword>
<reference evidence="12 13" key="1">
    <citation type="submission" date="2019-03" db="EMBL/GenBank/DDBJ databases">
        <title>Single cell metagenomics reveals metabolic interactions within the superorganism composed of flagellate Streblomastix strix and complex community of Bacteroidetes bacteria on its surface.</title>
        <authorList>
            <person name="Treitli S.C."/>
            <person name="Kolisko M."/>
            <person name="Husnik F."/>
            <person name="Keeling P."/>
            <person name="Hampl V."/>
        </authorList>
    </citation>
    <scope>NUCLEOTIDE SEQUENCE [LARGE SCALE GENOMIC DNA]</scope>
    <source>
        <strain evidence="12">ST1C</strain>
    </source>
</reference>
<dbReference type="InterPro" id="IPR027417">
    <property type="entry name" value="P-loop_NTPase"/>
</dbReference>
<evidence type="ECO:0000259" key="11">
    <source>
        <dbReference type="PROSITE" id="PS50929"/>
    </source>
</evidence>
<dbReference type="AlphaFoldDB" id="A0A5J4V7E8"/>
<feature type="transmembrane region" description="Helical" evidence="9">
    <location>
        <begin position="330"/>
        <end position="348"/>
    </location>
</feature>
<dbReference type="GO" id="GO:0016887">
    <property type="term" value="F:ATP hydrolysis activity"/>
    <property type="evidence" value="ECO:0007669"/>
    <property type="project" value="InterPro"/>
</dbReference>
<comment type="subcellular location">
    <subcellularLocation>
        <location evidence="1">Membrane</location>
        <topology evidence="1">Multi-pass membrane protein</topology>
    </subcellularLocation>
</comment>
<feature type="domain" description="ABC transmembrane type-1" evidence="11">
    <location>
        <begin position="252"/>
        <end position="471"/>
    </location>
</feature>
<dbReference type="PANTHER" id="PTHR24223">
    <property type="entry name" value="ATP-BINDING CASSETTE SUB-FAMILY C"/>
    <property type="match status" value="1"/>
</dbReference>
<dbReference type="InterPro" id="IPR036640">
    <property type="entry name" value="ABC1_TM_sf"/>
</dbReference>
<dbReference type="OrthoDB" id="4865934at2759"/>
<dbReference type="InterPro" id="IPR003439">
    <property type="entry name" value="ABC_transporter-like_ATP-bd"/>
</dbReference>
<evidence type="ECO:0000256" key="8">
    <source>
        <dbReference type="SAM" id="MobiDB-lite"/>
    </source>
</evidence>
<evidence type="ECO:0000259" key="10">
    <source>
        <dbReference type="PROSITE" id="PS50893"/>
    </source>
</evidence>
<dbReference type="PROSITE" id="PS50929">
    <property type="entry name" value="ABC_TM1F"/>
    <property type="match status" value="1"/>
</dbReference>
<dbReference type="SUPFAM" id="SSF52540">
    <property type="entry name" value="P-loop containing nucleoside triphosphate hydrolases"/>
    <property type="match status" value="1"/>
</dbReference>
<accession>A0A5J4V7E8</accession>
<organism evidence="12 13">
    <name type="scientific">Streblomastix strix</name>
    <dbReference type="NCBI Taxonomy" id="222440"/>
    <lineage>
        <taxon>Eukaryota</taxon>
        <taxon>Metamonada</taxon>
        <taxon>Preaxostyla</taxon>
        <taxon>Oxymonadida</taxon>
        <taxon>Streblomastigidae</taxon>
        <taxon>Streblomastix</taxon>
    </lineage>
</organism>
<comment type="caution">
    <text evidence="12">The sequence shown here is derived from an EMBL/GenBank/DDBJ whole genome shotgun (WGS) entry which is preliminary data.</text>
</comment>
<dbReference type="SUPFAM" id="SSF90123">
    <property type="entry name" value="ABC transporter transmembrane region"/>
    <property type="match status" value="1"/>
</dbReference>
<dbReference type="GO" id="GO:0005524">
    <property type="term" value="F:ATP binding"/>
    <property type="evidence" value="ECO:0007669"/>
    <property type="project" value="UniProtKB-KW"/>
</dbReference>
<protein>
    <submittedName>
        <fullName evidence="12">Uncharacterized protein</fullName>
    </submittedName>
</protein>
<keyword evidence="6 9" id="KW-1133">Transmembrane helix</keyword>
<evidence type="ECO:0000313" key="13">
    <source>
        <dbReference type="Proteomes" id="UP000324800"/>
    </source>
</evidence>
<dbReference type="InterPro" id="IPR017871">
    <property type="entry name" value="ABC_transporter-like_CS"/>
</dbReference>
<dbReference type="CDD" id="cd03250">
    <property type="entry name" value="ABCC_MRP_domain1"/>
    <property type="match status" value="1"/>
</dbReference>
<dbReference type="InterPro" id="IPR003593">
    <property type="entry name" value="AAA+_ATPase"/>
</dbReference>
<dbReference type="InterPro" id="IPR011527">
    <property type="entry name" value="ABC1_TM_dom"/>
</dbReference>
<keyword evidence="2" id="KW-0813">Transport</keyword>
<feature type="domain" description="ABC transporter" evidence="10">
    <location>
        <begin position="426"/>
        <end position="618"/>
    </location>
</feature>
<evidence type="ECO:0000256" key="3">
    <source>
        <dbReference type="ARBA" id="ARBA00022692"/>
    </source>
</evidence>
<keyword evidence="4" id="KW-0547">Nucleotide-binding</keyword>
<dbReference type="InterPro" id="IPR050173">
    <property type="entry name" value="ABC_transporter_C-like"/>
</dbReference>
<feature type="region of interest" description="Disordered" evidence="8">
    <location>
        <begin position="97"/>
        <end position="118"/>
    </location>
</feature>
<evidence type="ECO:0000256" key="9">
    <source>
        <dbReference type="SAM" id="Phobius"/>
    </source>
</evidence>
<sequence>MAQMMIPRSLIQGGKALSPSCLSLAVRRIMDEAKIMRCCASREEIIEYVGWKEGSLMFDKHYDLEKGHMHPSRLLSKLPTLSVTSLSDDCGKLAASQHHSKIKNDETDVPPTPHPPPNEEYDLSLRLISIAINKYHLSLCLSLLALYLTVMLACSELSIAKIVDLPITDDDIYDVDSHDTCEITTKKTEKGWIPQYAKYLSDKAEYDKLKSENHEAQIKKPKQPSLTKVMLFNLGTNINEIGIKICYEQRRISRTCSQLRSGLAGLIYKKTLLLNIAAQSDINAGRLFSLIAADTHQLSMMFPMFFQLILLPIQIFVPFGFIAYDWGWSSLMSFVILIIASLFQILIIPMHINSSKRYLYHNDTRNKLINETLQGMKVVKLSGLEHIFQSRIETTREVQLNDIFYHTLSIQILQAILRSTPQVMNISAMSVYIATHNVPQLMFPVLVMPTMGSLTMVIGAVGSGKSSIASALIGDIEKQSGTICIDGSIAYCPQTAWINNNTVRGNITFGSKYKKKKYNEVIHVCALEPDFQTLAAGDMTAIGEKGVNLSGGQKSRIQLARAVYSDRDIYILDDPLSAVDAHVGRTLFEQCIDGRLKGKTRLLITNQLQYLDRADNII</sequence>
<evidence type="ECO:0000256" key="4">
    <source>
        <dbReference type="ARBA" id="ARBA00022741"/>
    </source>
</evidence>
<dbReference type="GO" id="GO:0016020">
    <property type="term" value="C:membrane"/>
    <property type="evidence" value="ECO:0007669"/>
    <property type="project" value="UniProtKB-SubCell"/>
</dbReference>
<dbReference type="EMBL" id="SNRW01009246">
    <property type="protein sequence ID" value="KAA6378290.1"/>
    <property type="molecule type" value="Genomic_DNA"/>
</dbReference>
<dbReference type="Pfam" id="PF00664">
    <property type="entry name" value="ABC_membrane"/>
    <property type="match status" value="1"/>
</dbReference>
<dbReference type="Gene3D" id="3.40.50.300">
    <property type="entry name" value="P-loop containing nucleotide triphosphate hydrolases"/>
    <property type="match status" value="1"/>
</dbReference>
<evidence type="ECO:0000256" key="5">
    <source>
        <dbReference type="ARBA" id="ARBA00022840"/>
    </source>
</evidence>
<keyword evidence="3 9" id="KW-0812">Transmembrane</keyword>
<dbReference type="FunFam" id="3.40.50.300:FF:000997">
    <property type="entry name" value="Multidrug resistance-associated protein 1"/>
    <property type="match status" value="1"/>
</dbReference>
<proteinExistence type="predicted"/>
<evidence type="ECO:0000256" key="1">
    <source>
        <dbReference type="ARBA" id="ARBA00004141"/>
    </source>
</evidence>
<gene>
    <name evidence="12" type="ORF">EZS28_026183</name>
</gene>
<dbReference type="GO" id="GO:0140359">
    <property type="term" value="F:ABC-type transporter activity"/>
    <property type="evidence" value="ECO:0007669"/>
    <property type="project" value="InterPro"/>
</dbReference>